<comment type="caution">
    <text evidence="2">The sequence shown here is derived from an EMBL/GenBank/DDBJ whole genome shotgun (WGS) entry which is preliminary data.</text>
</comment>
<dbReference type="AlphaFoldDB" id="A0A8T2S5U2"/>
<gene>
    <name evidence="2" type="ORF">KP509_22G063800</name>
</gene>
<evidence type="ECO:0000313" key="3">
    <source>
        <dbReference type="Proteomes" id="UP000825935"/>
    </source>
</evidence>
<feature type="region of interest" description="Disordered" evidence="1">
    <location>
        <begin position="35"/>
        <end position="74"/>
    </location>
</feature>
<protein>
    <submittedName>
        <fullName evidence="2">Uncharacterized protein</fullName>
    </submittedName>
</protein>
<sequence>MAPFTVSSNELVLTVGEIERKVDMALDDIIKQSKGKEKKEQLRARDWSRAGNAQATQSLQIQRTRGGQRSFRRGLQQKRELQQGWLRPAQQRKDLLQQLVAVRSSAFRQEKLKEARARMGASMHAASKMAGWQTLQGNMVAPMSRFSRKAAQESTRLVGTASRQMKTLAALRNTKTVVNHQMNMVGAARRVTPTTKVVSVTKGPFIHLQRQNWRANKMSNGSGRKPQTLDSRFASLREERQLNSQLSIHTGWRR</sequence>
<reference evidence="2" key="1">
    <citation type="submission" date="2021-08" db="EMBL/GenBank/DDBJ databases">
        <title>WGS assembly of Ceratopteris richardii.</title>
        <authorList>
            <person name="Marchant D.B."/>
            <person name="Chen G."/>
            <person name="Jenkins J."/>
            <person name="Shu S."/>
            <person name="Leebens-Mack J."/>
            <person name="Grimwood J."/>
            <person name="Schmutz J."/>
            <person name="Soltis P."/>
            <person name="Soltis D."/>
            <person name="Chen Z.-H."/>
        </authorList>
    </citation>
    <scope>NUCLEOTIDE SEQUENCE</scope>
    <source>
        <strain evidence="2">Whitten #5841</strain>
        <tissue evidence="2">Leaf</tissue>
    </source>
</reference>
<feature type="compositionally biased region" description="Basic and acidic residues" evidence="1">
    <location>
        <begin position="35"/>
        <end position="48"/>
    </location>
</feature>
<dbReference type="EMBL" id="CM035427">
    <property type="protein sequence ID" value="KAH7307526.1"/>
    <property type="molecule type" value="Genomic_DNA"/>
</dbReference>
<keyword evidence="3" id="KW-1185">Reference proteome</keyword>
<evidence type="ECO:0000313" key="2">
    <source>
        <dbReference type="EMBL" id="KAH7307526.1"/>
    </source>
</evidence>
<proteinExistence type="predicted"/>
<feature type="compositionally biased region" description="Polar residues" evidence="1">
    <location>
        <begin position="51"/>
        <end position="67"/>
    </location>
</feature>
<evidence type="ECO:0000256" key="1">
    <source>
        <dbReference type="SAM" id="MobiDB-lite"/>
    </source>
</evidence>
<dbReference type="OrthoDB" id="1902342at2759"/>
<name>A0A8T2S5U2_CERRI</name>
<dbReference type="Proteomes" id="UP000825935">
    <property type="component" value="Chromosome 22"/>
</dbReference>
<accession>A0A8T2S5U2</accession>
<organism evidence="2 3">
    <name type="scientific">Ceratopteris richardii</name>
    <name type="common">Triangle waterfern</name>
    <dbReference type="NCBI Taxonomy" id="49495"/>
    <lineage>
        <taxon>Eukaryota</taxon>
        <taxon>Viridiplantae</taxon>
        <taxon>Streptophyta</taxon>
        <taxon>Embryophyta</taxon>
        <taxon>Tracheophyta</taxon>
        <taxon>Polypodiopsida</taxon>
        <taxon>Polypodiidae</taxon>
        <taxon>Polypodiales</taxon>
        <taxon>Pteridineae</taxon>
        <taxon>Pteridaceae</taxon>
        <taxon>Parkerioideae</taxon>
        <taxon>Ceratopteris</taxon>
    </lineage>
</organism>